<dbReference type="GO" id="GO:0000171">
    <property type="term" value="F:ribonuclease MRP activity"/>
    <property type="evidence" value="ECO:0007669"/>
    <property type="project" value="TreeGrafter"/>
</dbReference>
<evidence type="ECO:0000259" key="1">
    <source>
        <dbReference type="Pfam" id="PF20976"/>
    </source>
</evidence>
<dbReference type="Proteomes" id="UP000315783">
    <property type="component" value="Unassembled WGS sequence"/>
</dbReference>
<dbReference type="GO" id="GO:0004526">
    <property type="term" value="F:ribonuclease P activity"/>
    <property type="evidence" value="ECO:0007669"/>
    <property type="project" value="TreeGrafter"/>
</dbReference>
<proteinExistence type="predicted"/>
<feature type="domain" description="Ribonucleases P/MRP subunit Pop8-like" evidence="1">
    <location>
        <begin position="16"/>
        <end position="92"/>
    </location>
</feature>
<dbReference type="GO" id="GO:0034965">
    <property type="term" value="P:intronic box C/D snoRNA processing"/>
    <property type="evidence" value="ECO:0007669"/>
    <property type="project" value="TreeGrafter"/>
</dbReference>
<gene>
    <name evidence="2" type="ORF">IF1G_01280</name>
</gene>
<dbReference type="Pfam" id="PF20976">
    <property type="entry name" value="Pop8"/>
    <property type="match status" value="1"/>
</dbReference>
<reference evidence="2 3" key="1">
    <citation type="journal article" date="2019" name="Appl. Microbiol. Biotechnol.">
        <title>Genome sequence of Isaria javanica and comparative genome analysis insights into family S53 peptidase evolution in fungal entomopathogens.</title>
        <authorList>
            <person name="Lin R."/>
            <person name="Zhang X."/>
            <person name="Xin B."/>
            <person name="Zou M."/>
            <person name="Gao Y."/>
            <person name="Qin F."/>
            <person name="Hu Q."/>
            <person name="Xie B."/>
            <person name="Cheng X."/>
        </authorList>
    </citation>
    <scope>NUCLEOTIDE SEQUENCE [LARGE SCALE GENOMIC DNA]</scope>
    <source>
        <strain evidence="2 3">IJ1G</strain>
    </source>
</reference>
<dbReference type="InterPro" id="IPR049128">
    <property type="entry name" value="Pop8-like_dom"/>
</dbReference>
<dbReference type="GO" id="GO:0005655">
    <property type="term" value="C:nucleolar ribonuclease P complex"/>
    <property type="evidence" value="ECO:0007669"/>
    <property type="project" value="InterPro"/>
</dbReference>
<dbReference type="GO" id="GO:0008033">
    <property type="term" value="P:tRNA processing"/>
    <property type="evidence" value="ECO:0007669"/>
    <property type="project" value="InterPro"/>
</dbReference>
<evidence type="ECO:0000313" key="2">
    <source>
        <dbReference type="EMBL" id="TQV99065.1"/>
    </source>
</evidence>
<dbReference type="AlphaFoldDB" id="A0A545VBG2"/>
<dbReference type="GO" id="GO:0000294">
    <property type="term" value="P:nuclear-transcribed mRNA catabolic process, RNase MRP-dependent"/>
    <property type="evidence" value="ECO:0007669"/>
    <property type="project" value="TreeGrafter"/>
</dbReference>
<dbReference type="EMBL" id="SPUK01000002">
    <property type="protein sequence ID" value="TQV99065.1"/>
    <property type="molecule type" value="Genomic_DNA"/>
</dbReference>
<dbReference type="PANTHER" id="PTHR28173">
    <property type="entry name" value="RIBONUCLEASES P/MRP PROTEIN SUBUNIT POP8"/>
    <property type="match status" value="1"/>
</dbReference>
<comment type="caution">
    <text evidence="2">The sequence shown here is derived from an EMBL/GenBank/DDBJ whole genome shotgun (WGS) entry which is preliminary data.</text>
</comment>
<accession>A0A545VBG2</accession>
<evidence type="ECO:0000313" key="3">
    <source>
        <dbReference type="Proteomes" id="UP000315783"/>
    </source>
</evidence>
<dbReference type="GO" id="GO:0000172">
    <property type="term" value="C:ribonuclease MRP complex"/>
    <property type="evidence" value="ECO:0007669"/>
    <property type="project" value="InterPro"/>
</dbReference>
<keyword evidence="3" id="KW-1185">Reference proteome</keyword>
<protein>
    <recommendedName>
        <fullName evidence="1">Ribonucleases P/MRP subunit Pop8-like domain-containing protein</fullName>
    </recommendedName>
</protein>
<name>A0A545VBG2_9HYPO</name>
<dbReference type="STRING" id="43265.A0A545VBG2"/>
<dbReference type="PANTHER" id="PTHR28173:SF1">
    <property type="entry name" value="RIBONUCLEASES P_MRP PROTEIN SUBUNIT POP8"/>
    <property type="match status" value="1"/>
</dbReference>
<dbReference type="OrthoDB" id="5530243at2759"/>
<sequence>MASQTTRREFTIKAPEFAYAHLELHTDGSSAPEAVALDELLVRSYCADALRQYLGQTGAGIPLDVLKVAGRQCWVRMPRDDVQSFAAALTAYRGSVAGGGGSGDGGSTLFLLRVKQCSDWLGTMVGSEALEKLWRG</sequence>
<dbReference type="InterPro" id="IPR020347">
    <property type="entry name" value="Pop8"/>
</dbReference>
<organism evidence="2 3">
    <name type="scientific">Cordyceps javanica</name>
    <dbReference type="NCBI Taxonomy" id="43265"/>
    <lineage>
        <taxon>Eukaryota</taxon>
        <taxon>Fungi</taxon>
        <taxon>Dikarya</taxon>
        <taxon>Ascomycota</taxon>
        <taxon>Pezizomycotina</taxon>
        <taxon>Sordariomycetes</taxon>
        <taxon>Hypocreomycetidae</taxon>
        <taxon>Hypocreales</taxon>
        <taxon>Cordycipitaceae</taxon>
        <taxon>Cordyceps</taxon>
    </lineage>
</organism>